<dbReference type="InterPro" id="IPR018200">
    <property type="entry name" value="USP_CS"/>
</dbReference>
<dbReference type="Gramene" id="CDF41211">
    <property type="protein sequence ID" value="CDF41211"/>
    <property type="gene ID" value="CHC_T00007745001"/>
</dbReference>
<accession>R7QUQ2</accession>
<feature type="region of interest" description="Disordered" evidence="1">
    <location>
        <begin position="674"/>
        <end position="716"/>
    </location>
</feature>
<dbReference type="CDD" id="cd02257">
    <property type="entry name" value="Peptidase_C19"/>
    <property type="match status" value="2"/>
</dbReference>
<dbReference type="Pfam" id="PF00443">
    <property type="entry name" value="UCH"/>
    <property type="match status" value="1"/>
</dbReference>
<dbReference type="PROSITE" id="PS00972">
    <property type="entry name" value="USP_1"/>
    <property type="match status" value="1"/>
</dbReference>
<gene>
    <name evidence="3" type="ORF">CHC_T00007745001</name>
</gene>
<dbReference type="PROSITE" id="PS50235">
    <property type="entry name" value="USP_3"/>
    <property type="match status" value="1"/>
</dbReference>
<proteinExistence type="predicted"/>
<evidence type="ECO:0000313" key="4">
    <source>
        <dbReference type="Proteomes" id="UP000012073"/>
    </source>
</evidence>
<feature type="compositionally biased region" description="Polar residues" evidence="1">
    <location>
        <begin position="314"/>
        <end position="336"/>
    </location>
</feature>
<dbReference type="OrthoDB" id="289038at2759"/>
<protein>
    <recommendedName>
        <fullName evidence="2">USP domain-containing protein</fullName>
    </recommendedName>
</protein>
<sequence>MPGVPKDHMTASTIFDDDPASFGAPTSQPQNETRFSFDSEFTARVRTVLVAGNPGKEFDHVLTLHQAMTGAILSVKRLRKGNTASDTRRKSSSSRALYPVASCVKITPWDEVARTGTVAIHFDKPDNVDVESHEVRQARQAGKLGRSRQSTRTARTKVTMISVRGWSLESVAAVRQTWDALSEAVALRRSISNAQTPRVSSDRITLRTTIIDEKTRMRERRRRSEDRRLLPSISPSSTGRLSQGRKAMNIMSSSKKATAGRYSALSKGATGRTSFSASLIGAPNLSDFDKKPLRNATPRTPPAKAPAPVRRVLNWNNSPDTDPTPANSNSIATQKSGQKRERETASSAEVLAKRQKYISEQLKSHKRLSQTAPSNRMLRSSLQTLPKSSTSSISNNASGIVNDGNTCYLSATVQALMCDQDLMDRLRRRTQSCPKSAPFSAALKEMCDDRDSSKTLRAGLIRQAVSKHFSQFSSSDQQDAHEFFLRCLDVLAREFASGKLQESPTHASYSLVQEQQFTCTSCGHQTKPRHEILRGLSLDIPELTETSGEVIEISERSIQDLVNVYFAPQDLHLDCDSCDGKNAKSHTAIVLPPRSLVLHVKRFGLDYDSNTGVASITKISDRVNIPESISLCSVLARTASSFQDAVSARTCADLVDKNSLSDVTTSSVHKIGGHFSPPSIAPIDSPVPSSKTQCLSQVSQVQPPPESDPSKRPRTHHEPFNLARRFRVLANPTHGKSNVALSTSLTKSSSHHRNPNASAQDEIQDEICASQASIAIGGQVGLEHHVKAITDLGFSRAEAQQTLREANHDITLAMGLAMDKKRQLRGTVKDLNDDLLDCISEVKQSNVVGNRPSGKYKLAAVIRHHSDTTDNGHYVADALQSDGSWLCYDDASVFKMSHTEPQSREGYLCWYIAE</sequence>
<dbReference type="GO" id="GO:0005829">
    <property type="term" value="C:cytosol"/>
    <property type="evidence" value="ECO:0007669"/>
    <property type="project" value="TreeGrafter"/>
</dbReference>
<dbReference type="PANTHER" id="PTHR24006">
    <property type="entry name" value="UBIQUITIN CARBOXYL-TERMINAL HYDROLASE"/>
    <property type="match status" value="1"/>
</dbReference>
<dbReference type="GeneID" id="17319222"/>
<keyword evidence="4" id="KW-1185">Reference proteome</keyword>
<evidence type="ECO:0000313" key="3">
    <source>
        <dbReference type="EMBL" id="CDF41211.1"/>
    </source>
</evidence>
<dbReference type="Gene3D" id="3.90.70.10">
    <property type="entry name" value="Cysteine proteinases"/>
    <property type="match status" value="2"/>
</dbReference>
<feature type="region of interest" description="Disordered" evidence="1">
    <location>
        <begin position="217"/>
        <end position="246"/>
    </location>
</feature>
<dbReference type="STRING" id="2769.R7QUQ2"/>
<organism evidence="3 4">
    <name type="scientific">Chondrus crispus</name>
    <name type="common">Carrageen Irish moss</name>
    <name type="synonym">Polymorpha crispa</name>
    <dbReference type="NCBI Taxonomy" id="2769"/>
    <lineage>
        <taxon>Eukaryota</taxon>
        <taxon>Rhodophyta</taxon>
        <taxon>Florideophyceae</taxon>
        <taxon>Rhodymeniophycidae</taxon>
        <taxon>Gigartinales</taxon>
        <taxon>Gigartinaceae</taxon>
        <taxon>Chondrus</taxon>
    </lineage>
</organism>
<feature type="region of interest" description="Disordered" evidence="1">
    <location>
        <begin position="279"/>
        <end position="347"/>
    </location>
</feature>
<feature type="domain" description="USP" evidence="2">
    <location>
        <begin position="398"/>
        <end position="914"/>
    </location>
</feature>
<dbReference type="RefSeq" id="XP_005711505.1">
    <property type="nucleotide sequence ID" value="XM_005711448.1"/>
</dbReference>
<dbReference type="GO" id="GO:0016579">
    <property type="term" value="P:protein deubiquitination"/>
    <property type="evidence" value="ECO:0007669"/>
    <property type="project" value="InterPro"/>
</dbReference>
<evidence type="ECO:0000256" key="1">
    <source>
        <dbReference type="SAM" id="MobiDB-lite"/>
    </source>
</evidence>
<dbReference type="SUPFAM" id="SSF54001">
    <property type="entry name" value="Cysteine proteinases"/>
    <property type="match status" value="1"/>
</dbReference>
<dbReference type="InterPro" id="IPR050164">
    <property type="entry name" value="Peptidase_C19"/>
</dbReference>
<evidence type="ECO:0000259" key="2">
    <source>
        <dbReference type="PROSITE" id="PS50235"/>
    </source>
</evidence>
<dbReference type="EMBL" id="HG002328">
    <property type="protein sequence ID" value="CDF41211.1"/>
    <property type="molecule type" value="Genomic_DNA"/>
</dbReference>
<dbReference type="Proteomes" id="UP000012073">
    <property type="component" value="Unassembled WGS sequence"/>
</dbReference>
<dbReference type="AlphaFoldDB" id="R7QUQ2"/>
<feature type="compositionally biased region" description="Polar residues" evidence="1">
    <location>
        <begin position="369"/>
        <end position="387"/>
    </location>
</feature>
<dbReference type="InterPro" id="IPR038765">
    <property type="entry name" value="Papain-like_cys_pep_sf"/>
</dbReference>
<dbReference type="KEGG" id="ccp:CHC_T00007745001"/>
<dbReference type="InterPro" id="IPR028889">
    <property type="entry name" value="USP"/>
</dbReference>
<reference evidence="4" key="1">
    <citation type="journal article" date="2013" name="Proc. Natl. Acad. Sci. U.S.A.">
        <title>Genome structure and metabolic features in the red seaweed Chondrus crispus shed light on evolution of the Archaeplastida.</title>
        <authorList>
            <person name="Collen J."/>
            <person name="Porcel B."/>
            <person name="Carre W."/>
            <person name="Ball S.G."/>
            <person name="Chaparro C."/>
            <person name="Tonon T."/>
            <person name="Barbeyron T."/>
            <person name="Michel G."/>
            <person name="Noel B."/>
            <person name="Valentin K."/>
            <person name="Elias M."/>
            <person name="Artiguenave F."/>
            <person name="Arun A."/>
            <person name="Aury J.M."/>
            <person name="Barbosa-Neto J.F."/>
            <person name="Bothwell J.H."/>
            <person name="Bouget F.Y."/>
            <person name="Brillet L."/>
            <person name="Cabello-Hurtado F."/>
            <person name="Capella-Gutierrez S."/>
            <person name="Charrier B."/>
            <person name="Cladiere L."/>
            <person name="Cock J.M."/>
            <person name="Coelho S.M."/>
            <person name="Colleoni C."/>
            <person name="Czjzek M."/>
            <person name="Da Silva C."/>
            <person name="Delage L."/>
            <person name="Denoeud F."/>
            <person name="Deschamps P."/>
            <person name="Dittami S.M."/>
            <person name="Gabaldon T."/>
            <person name="Gachon C.M."/>
            <person name="Groisillier A."/>
            <person name="Herve C."/>
            <person name="Jabbari K."/>
            <person name="Katinka M."/>
            <person name="Kloareg B."/>
            <person name="Kowalczyk N."/>
            <person name="Labadie K."/>
            <person name="Leblanc C."/>
            <person name="Lopez P.J."/>
            <person name="McLachlan D.H."/>
            <person name="Meslet-Cladiere L."/>
            <person name="Moustafa A."/>
            <person name="Nehr Z."/>
            <person name="Nyvall Collen P."/>
            <person name="Panaud O."/>
            <person name="Partensky F."/>
            <person name="Poulain J."/>
            <person name="Rensing S.A."/>
            <person name="Rousvoal S."/>
            <person name="Samson G."/>
            <person name="Symeonidi A."/>
            <person name="Weissenbach J."/>
            <person name="Zambounis A."/>
            <person name="Wincker P."/>
            <person name="Boyen C."/>
        </authorList>
    </citation>
    <scope>NUCLEOTIDE SEQUENCE [LARGE SCALE GENOMIC DNA]</scope>
    <source>
        <strain evidence="4">cv. Stackhouse</strain>
    </source>
</reference>
<dbReference type="InterPro" id="IPR001394">
    <property type="entry name" value="Peptidase_C19_UCH"/>
</dbReference>
<dbReference type="PhylomeDB" id="R7QUQ2"/>
<dbReference type="GO" id="GO:0004843">
    <property type="term" value="F:cysteine-type deubiquitinase activity"/>
    <property type="evidence" value="ECO:0007669"/>
    <property type="project" value="InterPro"/>
</dbReference>
<dbReference type="GO" id="GO:0005634">
    <property type="term" value="C:nucleus"/>
    <property type="evidence" value="ECO:0007669"/>
    <property type="project" value="TreeGrafter"/>
</dbReference>
<feature type="region of interest" description="Disordered" evidence="1">
    <location>
        <begin position="363"/>
        <end position="393"/>
    </location>
</feature>
<feature type="region of interest" description="Disordered" evidence="1">
    <location>
        <begin position="1"/>
        <end position="31"/>
    </location>
</feature>
<feature type="compositionally biased region" description="Polar residues" evidence="1">
    <location>
        <begin position="687"/>
        <end position="701"/>
    </location>
</feature>
<name>R7QUQ2_CHOCR</name>
<feature type="compositionally biased region" description="Basic and acidic residues" evidence="1">
    <location>
        <begin position="217"/>
        <end position="229"/>
    </location>
</feature>